<dbReference type="InterPro" id="IPR011009">
    <property type="entry name" value="Kinase-like_dom_sf"/>
</dbReference>
<dbReference type="Pfam" id="PF03109">
    <property type="entry name" value="ABC1"/>
    <property type="match status" value="1"/>
</dbReference>
<dbReference type="PANTHER" id="PTHR10566:SF128">
    <property type="entry name" value="UBIB DOMAIN CONTAINING KINASE"/>
    <property type="match status" value="1"/>
</dbReference>
<dbReference type="SUPFAM" id="SSF56112">
    <property type="entry name" value="Protein kinase-like (PK-like)"/>
    <property type="match status" value="1"/>
</dbReference>
<evidence type="ECO:0000259" key="2">
    <source>
        <dbReference type="Pfam" id="PF03109"/>
    </source>
</evidence>
<comment type="similarity">
    <text evidence="1">Belongs to the protein kinase superfamily. ADCK protein kinase family.</text>
</comment>
<reference evidence="3 4" key="1">
    <citation type="journal article" date="2020" name="G3 (Bethesda)">
        <title>Improved Reference Genome for Cyclotella cryptica CCMP332, a Model for Cell Wall Morphogenesis, Salinity Adaptation, and Lipid Production in Diatoms (Bacillariophyta).</title>
        <authorList>
            <person name="Roberts W.R."/>
            <person name="Downey K.M."/>
            <person name="Ruck E.C."/>
            <person name="Traller J.C."/>
            <person name="Alverson A.J."/>
        </authorList>
    </citation>
    <scope>NUCLEOTIDE SEQUENCE [LARGE SCALE GENOMIC DNA]</scope>
    <source>
        <strain evidence="3 4">CCMP332</strain>
    </source>
</reference>
<sequence>MSTRAPRSSRHLPMQTKKERLQSMRKGCCMLLCSALVYAINCVDYVDAYSVLPTSIRHQRQRQARRHNTELAVSSTTSVSGAVRAVNRSHIHPNSLFNVGYDANAIINFYDRRPWVVGIRLNMLGLPLLGWYIGLLTDKLLKIDSKESVERKRGAELRMHLVRSRSVALIKSGQALSLRPDLLKSKIWAEELGKLVDEVGSFPDLEAMKIIQDELSDLLPRIRPTKPVESSAKKKYTGKITKSTRLIRLVENDPVLSLFEFYNDCRVVASASIGQVYKARIRRGAALEAAIGKVEAAKWGGKTVAIKIQRPDVAASASLDMYLIRRTAMWLSKFRGGDIVAIADTFGLQLFGELDYVREAQNCEQFHELYGTWDDVVVPRACTSLTRKKVLVMEWVDGAKGPWKGPDGIEMVRIGLRCSTDQLLRSGLFHADPHRGNLLRTPQGQLAVIDFGMMADIPESDRYGYVHATSIVCALIRLLTTFLSGSYDRLIGLVLGLKNKDLSLATENLLKLGFLEDTTQVDILVPRLRKALKNATGGTNKSSDLSFSLLQMELDEISRDNVLRFKIPPYITIIIRSLTILEGFALDVDPNFRLIRGAYPYVLKQLLSPEGVEETPKALNDLLIRLLTVNGEQKEVEWGRLRDLLVLAEKASRSYDPSKDKDEDKVSVSRKTIDLFLKFMTSKTGVFLKEPLVHELAEAIDGMASMGESNILELSRGLIRPLPGGNGPINTKRMKEMRAVVDVLQSALLMKSDDDGRGKRQERLELAREFARELFVLFSDEARRESAAPLVSELTNVVQMVAVEVLEIRSSRAIRRVLGLADTK</sequence>
<accession>A0ABD3QEH5</accession>
<dbReference type="Proteomes" id="UP001516023">
    <property type="component" value="Unassembled WGS sequence"/>
</dbReference>
<organism evidence="3 4">
    <name type="scientific">Cyclotella cryptica</name>
    <dbReference type="NCBI Taxonomy" id="29204"/>
    <lineage>
        <taxon>Eukaryota</taxon>
        <taxon>Sar</taxon>
        <taxon>Stramenopiles</taxon>
        <taxon>Ochrophyta</taxon>
        <taxon>Bacillariophyta</taxon>
        <taxon>Coscinodiscophyceae</taxon>
        <taxon>Thalassiosirophycidae</taxon>
        <taxon>Stephanodiscales</taxon>
        <taxon>Stephanodiscaceae</taxon>
        <taxon>Cyclotella</taxon>
    </lineage>
</organism>
<protein>
    <recommendedName>
        <fullName evidence="2">ABC1 atypical kinase-like domain-containing protein</fullName>
    </recommendedName>
</protein>
<evidence type="ECO:0000256" key="1">
    <source>
        <dbReference type="ARBA" id="ARBA00009670"/>
    </source>
</evidence>
<dbReference type="PANTHER" id="PTHR10566">
    <property type="entry name" value="CHAPERONE-ACTIVITY OF BC1 COMPLEX CABC1 -RELATED"/>
    <property type="match status" value="1"/>
</dbReference>
<evidence type="ECO:0000313" key="3">
    <source>
        <dbReference type="EMBL" id="KAL3797886.1"/>
    </source>
</evidence>
<dbReference type="EMBL" id="JABMIG020000051">
    <property type="protein sequence ID" value="KAL3797886.1"/>
    <property type="molecule type" value="Genomic_DNA"/>
</dbReference>
<name>A0ABD3QEH5_9STRA</name>
<dbReference type="CDD" id="cd05121">
    <property type="entry name" value="ABC1_ADCK3-like"/>
    <property type="match status" value="1"/>
</dbReference>
<feature type="domain" description="ABC1 atypical kinase-like" evidence="2">
    <location>
        <begin position="289"/>
        <end position="468"/>
    </location>
</feature>
<comment type="caution">
    <text evidence="3">The sequence shown here is derived from an EMBL/GenBank/DDBJ whole genome shotgun (WGS) entry which is preliminary data.</text>
</comment>
<dbReference type="InterPro" id="IPR004147">
    <property type="entry name" value="ABC1_dom"/>
</dbReference>
<evidence type="ECO:0000313" key="4">
    <source>
        <dbReference type="Proteomes" id="UP001516023"/>
    </source>
</evidence>
<keyword evidence="4" id="KW-1185">Reference proteome</keyword>
<dbReference type="InterPro" id="IPR050154">
    <property type="entry name" value="UbiB_kinase"/>
</dbReference>
<proteinExistence type="inferred from homology"/>
<dbReference type="AlphaFoldDB" id="A0ABD3QEH5"/>
<gene>
    <name evidence="3" type="ORF">HJC23_006924</name>
</gene>